<evidence type="ECO:0000256" key="3">
    <source>
        <dbReference type="ARBA" id="ARBA00022679"/>
    </source>
</evidence>
<comment type="subunit">
    <text evidence="7">Homodimer.</text>
</comment>
<evidence type="ECO:0000256" key="6">
    <source>
        <dbReference type="ARBA" id="ARBA00022898"/>
    </source>
</evidence>
<evidence type="ECO:0000256" key="7">
    <source>
        <dbReference type="HAMAP-Rule" id="MF_00834"/>
    </source>
</evidence>
<name>A0A5C5URJ6_9CORY</name>
<feature type="binding site" evidence="7">
    <location>
        <begin position="115"/>
        <end position="116"/>
    </location>
    <ligand>
        <name>pyridoxal 5'-phosphate</name>
        <dbReference type="ChEBI" id="CHEBI:597326"/>
    </ligand>
</feature>
<dbReference type="InterPro" id="IPR015422">
    <property type="entry name" value="PyrdxlP-dep_Trfase_small"/>
</dbReference>
<dbReference type="OrthoDB" id="9801052at2"/>
<feature type="site" description="Participates in the substrate recognition with KAPA and in a stacking interaction with the adenine ring of SAM" evidence="7">
    <location>
        <position position="20"/>
    </location>
</feature>
<comment type="subcellular location">
    <subcellularLocation>
        <location evidence="7">Cytoplasm</location>
    </subcellularLocation>
</comment>
<feature type="modified residue" description="N6-(pyridoxal phosphate)lysine" evidence="7">
    <location>
        <position position="274"/>
    </location>
</feature>
<dbReference type="HAMAP" id="MF_00834">
    <property type="entry name" value="BioA"/>
    <property type="match status" value="1"/>
</dbReference>
<keyword evidence="7" id="KW-0963">Cytoplasm</keyword>
<dbReference type="PANTHER" id="PTHR42684:SF17">
    <property type="entry name" value="ADENOSYLMETHIONINE-8-AMINO-7-OXONONANOATE AMINOTRANSFERASE"/>
    <property type="match status" value="1"/>
</dbReference>
<evidence type="ECO:0000313" key="8">
    <source>
        <dbReference type="EMBL" id="TWT28964.1"/>
    </source>
</evidence>
<comment type="similarity">
    <text evidence="7">Belongs to the class-III pyridoxal-phosphate-dependent aminotransferase family. BioA subfamily.</text>
</comment>
<comment type="function">
    <text evidence="7">Catalyzes the transfer of the alpha-amino group from S-adenosyl-L-methionine (SAM) to 7-keto-8-aminopelargonic acid (KAPA) to form 7,8-diaminopelargonic acid (DAPA). It is the only aminotransferase known to utilize SAM as an amino donor.</text>
</comment>
<keyword evidence="3 7" id="KW-0808">Transferase</keyword>
<dbReference type="RefSeq" id="WP_146323080.1">
    <property type="nucleotide sequence ID" value="NZ_BAABLR010000076.1"/>
</dbReference>
<dbReference type="InterPro" id="IPR015424">
    <property type="entry name" value="PyrdxlP-dep_Trfase"/>
</dbReference>
<reference evidence="8 9" key="1">
    <citation type="submission" date="2019-08" db="EMBL/GenBank/DDBJ databases">
        <authorList>
            <person name="Lei W."/>
        </authorList>
    </citation>
    <scope>NUCLEOTIDE SEQUENCE [LARGE SCALE GENOMIC DNA]</scope>
    <source>
        <strain evidence="8 9">CCUG 58627</strain>
    </source>
</reference>
<dbReference type="GO" id="GO:0005737">
    <property type="term" value="C:cytoplasm"/>
    <property type="evidence" value="ECO:0007669"/>
    <property type="project" value="UniProtKB-SubCell"/>
</dbReference>
<feature type="binding site" evidence="7">
    <location>
        <position position="392"/>
    </location>
    <ligand>
        <name>substrate</name>
    </ligand>
</feature>
<dbReference type="UniPathway" id="UPA00078">
    <property type="reaction ID" value="UER00160"/>
</dbReference>
<dbReference type="GO" id="GO:0009102">
    <property type="term" value="P:biotin biosynthetic process"/>
    <property type="evidence" value="ECO:0007669"/>
    <property type="project" value="UniProtKB-UniRule"/>
</dbReference>
<sequence length="433" mass="46174">MSTKIADIVAYDQAHIWHPYSATPAPMDPRVVSRTEGVHLFLDDGTRLIDAMSSWWAAAHGHGHPALVSAANQQLSRMSHVMFGGLTHRPAAELTAALLDLVPPHFSKVFFADSGSVSVEVAMKMAIQYQRGLGQAKRTKFVTWRGGYHGDTLAPMSVCDPDSGMHSIWSGILPQHTFAPRPPDRGASATTRADYLAQFDSLIEDTHAAVIVEPVVQGAGGMRFHDPELLIGLRSICDAHGLLLIVDEIATGFGRTGRLFAAEHIAADIMCVGKALTGGFMSLAATITTDAVAAAIQTPAGGGALMHGPTFMANPLACAVATAAMGLIAAGDWRTQVPRIERELEEGLAPLRGISGVQDVRVLGAIGVVEMVEEVDVRAATEAAVDKRVWLRPFGRLIYCMPPFLCTSAEIENICQAMAAAVRATVAEERKKS</sequence>
<comment type="pathway">
    <text evidence="7">Cofactor biosynthesis; biotin biosynthesis; 7,8-diaminononanoate from 8-amino-7-oxononanoate (SAM route): step 1/1.</text>
</comment>
<protein>
    <recommendedName>
        <fullName evidence="7">Adenosylmethionine-8-amino-7-oxononanoate aminotransferase</fullName>
        <ecNumber evidence="7">2.6.1.62</ecNumber>
    </recommendedName>
    <alternativeName>
        <fullName evidence="7">7,8-diamino-pelargonic acid aminotransferase</fullName>
        <shortName evidence="7">DAPA AT</shortName>
        <shortName evidence="7">DAPA aminotransferase</shortName>
    </alternativeName>
    <alternativeName>
        <fullName evidence="7">7,8-diaminononanoate synthase</fullName>
        <shortName evidence="7">DANS</shortName>
    </alternativeName>
    <alternativeName>
        <fullName evidence="7">Diaminopelargonic acid synthase</fullName>
    </alternativeName>
</protein>
<dbReference type="PROSITE" id="PS00600">
    <property type="entry name" value="AA_TRANSFER_CLASS_3"/>
    <property type="match status" value="1"/>
</dbReference>
<proteinExistence type="inferred from homology"/>
<comment type="cofactor">
    <cofactor evidence="1 7">
        <name>pyridoxal 5'-phosphate</name>
        <dbReference type="ChEBI" id="CHEBI:597326"/>
    </cofactor>
</comment>
<dbReference type="CDD" id="cd00610">
    <property type="entry name" value="OAT_like"/>
    <property type="match status" value="1"/>
</dbReference>
<feature type="binding site" evidence="7">
    <location>
        <begin position="309"/>
        <end position="310"/>
    </location>
    <ligand>
        <name>pyridoxal 5'-phosphate</name>
        <dbReference type="ChEBI" id="CHEBI:597326"/>
    </ligand>
</feature>
<dbReference type="EC" id="2.6.1.62" evidence="7"/>
<dbReference type="Gene3D" id="3.90.1150.10">
    <property type="entry name" value="Aspartate Aminotransferase, domain 1"/>
    <property type="match status" value="1"/>
</dbReference>
<accession>A0A5C5URJ6</accession>
<gene>
    <name evidence="7" type="primary">bioA</name>
    <name evidence="8" type="ORF">FRX94_00105</name>
</gene>
<dbReference type="NCBIfam" id="TIGR00508">
    <property type="entry name" value="bioA"/>
    <property type="match status" value="1"/>
</dbReference>
<evidence type="ECO:0000313" key="9">
    <source>
        <dbReference type="Proteomes" id="UP000320791"/>
    </source>
</evidence>
<evidence type="ECO:0000256" key="1">
    <source>
        <dbReference type="ARBA" id="ARBA00001933"/>
    </source>
</evidence>
<dbReference type="InterPro" id="IPR015421">
    <property type="entry name" value="PyrdxlP-dep_Trfase_major"/>
</dbReference>
<dbReference type="EMBL" id="VOHM01000001">
    <property type="protein sequence ID" value="TWT28964.1"/>
    <property type="molecule type" value="Genomic_DNA"/>
</dbReference>
<comment type="catalytic activity">
    <reaction evidence="7">
        <text>(8S)-8-amino-7-oxononanoate + S-adenosyl-L-methionine = S-adenosyl-4-methylsulfanyl-2-oxobutanoate + (7R,8S)-7,8-diammoniononanoate</text>
        <dbReference type="Rhea" id="RHEA:16861"/>
        <dbReference type="ChEBI" id="CHEBI:16490"/>
        <dbReference type="ChEBI" id="CHEBI:59789"/>
        <dbReference type="ChEBI" id="CHEBI:149468"/>
        <dbReference type="ChEBI" id="CHEBI:149469"/>
        <dbReference type="EC" id="2.6.1.62"/>
    </reaction>
</comment>
<keyword evidence="4 7" id="KW-0949">S-adenosyl-L-methionine</keyword>
<dbReference type="InterPro" id="IPR005814">
    <property type="entry name" value="Aminotrans_3"/>
</dbReference>
<evidence type="ECO:0000256" key="4">
    <source>
        <dbReference type="ARBA" id="ARBA00022691"/>
    </source>
</evidence>
<dbReference type="FunFam" id="3.40.640.10:FF:000004">
    <property type="entry name" value="Acetylornithine aminotransferase"/>
    <property type="match status" value="1"/>
</dbReference>
<organism evidence="8 9">
    <name type="scientific">Corynebacterium canis</name>
    <dbReference type="NCBI Taxonomy" id="679663"/>
    <lineage>
        <taxon>Bacteria</taxon>
        <taxon>Bacillati</taxon>
        <taxon>Actinomycetota</taxon>
        <taxon>Actinomycetes</taxon>
        <taxon>Mycobacteriales</taxon>
        <taxon>Corynebacteriaceae</taxon>
        <taxon>Corynebacterium</taxon>
    </lineage>
</organism>
<feature type="binding site" evidence="7">
    <location>
        <position position="274"/>
    </location>
    <ligand>
        <name>substrate</name>
    </ligand>
</feature>
<evidence type="ECO:0000256" key="5">
    <source>
        <dbReference type="ARBA" id="ARBA00022756"/>
    </source>
</evidence>
<dbReference type="GO" id="GO:0004015">
    <property type="term" value="F:adenosylmethionine-8-amino-7-oxononanoate transaminase activity"/>
    <property type="evidence" value="ECO:0007669"/>
    <property type="project" value="UniProtKB-UniRule"/>
</dbReference>
<evidence type="ECO:0000256" key="2">
    <source>
        <dbReference type="ARBA" id="ARBA00022576"/>
    </source>
</evidence>
<dbReference type="SUPFAM" id="SSF53383">
    <property type="entry name" value="PLP-dependent transferases"/>
    <property type="match status" value="1"/>
</dbReference>
<feature type="binding site" evidence="7">
    <location>
        <position position="247"/>
    </location>
    <ligand>
        <name>pyridoxal 5'-phosphate</name>
        <dbReference type="ChEBI" id="CHEBI:597326"/>
    </ligand>
</feature>
<dbReference type="InterPro" id="IPR049704">
    <property type="entry name" value="Aminotrans_3_PPA_site"/>
</dbReference>
<feature type="binding site" evidence="7">
    <location>
        <position position="148"/>
    </location>
    <ligand>
        <name>substrate</name>
    </ligand>
</feature>
<keyword evidence="6 7" id="KW-0663">Pyridoxal phosphate</keyword>
<dbReference type="GO" id="GO:0030170">
    <property type="term" value="F:pyridoxal phosphate binding"/>
    <property type="evidence" value="ECO:0007669"/>
    <property type="project" value="UniProtKB-UniRule"/>
</dbReference>
<keyword evidence="2 7" id="KW-0032">Aminotransferase</keyword>
<dbReference type="Pfam" id="PF00202">
    <property type="entry name" value="Aminotran_3"/>
    <property type="match status" value="1"/>
</dbReference>
<keyword evidence="5 7" id="KW-0093">Biotin biosynthesis</keyword>
<keyword evidence="9" id="KW-1185">Reference proteome</keyword>
<dbReference type="Gene3D" id="3.40.640.10">
    <property type="entry name" value="Type I PLP-dependent aspartate aminotransferase-like (Major domain)"/>
    <property type="match status" value="1"/>
</dbReference>
<dbReference type="Proteomes" id="UP000320791">
    <property type="component" value="Unassembled WGS sequence"/>
</dbReference>
<feature type="binding site" evidence="7">
    <location>
        <position position="308"/>
    </location>
    <ligand>
        <name>substrate</name>
    </ligand>
</feature>
<dbReference type="NCBIfam" id="NF004624">
    <property type="entry name" value="PRK05964.1"/>
    <property type="match status" value="1"/>
</dbReference>
<comment type="caution">
    <text evidence="8">The sequence shown here is derived from an EMBL/GenBank/DDBJ whole genome shotgun (WGS) entry which is preliminary data.</text>
</comment>
<dbReference type="PANTHER" id="PTHR42684">
    <property type="entry name" value="ADENOSYLMETHIONINE-8-AMINO-7-OXONONANOATE AMINOTRANSFERASE"/>
    <property type="match status" value="1"/>
</dbReference>
<dbReference type="InterPro" id="IPR005815">
    <property type="entry name" value="BioA"/>
</dbReference>
<feature type="binding site" evidence="7">
    <location>
        <position position="55"/>
    </location>
    <ligand>
        <name>substrate</name>
    </ligand>
</feature>
<dbReference type="AlphaFoldDB" id="A0A5C5URJ6"/>